<reference evidence="7" key="1">
    <citation type="submission" date="2020-05" db="EMBL/GenBank/DDBJ databases">
        <authorList>
            <person name="Chiriac C."/>
            <person name="Salcher M."/>
            <person name="Ghai R."/>
            <person name="Kavagutti S V."/>
        </authorList>
    </citation>
    <scope>NUCLEOTIDE SEQUENCE</scope>
</reference>
<dbReference type="PANTHER" id="PTHR30213:SF0">
    <property type="entry name" value="UPF0761 MEMBRANE PROTEIN YIHY"/>
    <property type="match status" value="1"/>
</dbReference>
<dbReference type="NCBIfam" id="TIGR00765">
    <property type="entry name" value="yihY_not_rbn"/>
    <property type="match status" value="1"/>
</dbReference>
<accession>A0A6J7J1T3</accession>
<organism evidence="7">
    <name type="scientific">freshwater metagenome</name>
    <dbReference type="NCBI Taxonomy" id="449393"/>
    <lineage>
        <taxon>unclassified sequences</taxon>
        <taxon>metagenomes</taxon>
        <taxon>ecological metagenomes</taxon>
    </lineage>
</organism>
<feature type="transmembrane region" description="Helical" evidence="6">
    <location>
        <begin position="258"/>
        <end position="284"/>
    </location>
</feature>
<comment type="subcellular location">
    <subcellularLocation>
        <location evidence="1">Cell membrane</location>
        <topology evidence="1">Multi-pass membrane protein</topology>
    </subcellularLocation>
</comment>
<evidence type="ECO:0000256" key="2">
    <source>
        <dbReference type="ARBA" id="ARBA00022475"/>
    </source>
</evidence>
<evidence type="ECO:0000256" key="6">
    <source>
        <dbReference type="SAM" id="Phobius"/>
    </source>
</evidence>
<dbReference type="GO" id="GO:0005886">
    <property type="term" value="C:plasma membrane"/>
    <property type="evidence" value="ECO:0007669"/>
    <property type="project" value="UniProtKB-SubCell"/>
</dbReference>
<evidence type="ECO:0000256" key="4">
    <source>
        <dbReference type="ARBA" id="ARBA00022989"/>
    </source>
</evidence>
<keyword evidence="2" id="KW-1003">Cell membrane</keyword>
<sequence length="306" mass="32646">MVVVMPPFLDAVRSRWRTSIAPTPIWRAAARFTADGGTDRAASLSYYGTLSLFPAAFVAITLLGLLGQDRVVADIVHFAQQRGADTATAQVVETIVRGATQTSSGALSVALVVSLILGLNAASGLWSAAGRAMNAVHGLPDERSLLRRRLTTYILTIVTVVLVLVTIVMVFLGGDWAGELFRWVGLGTTFQDAWAIARWPLALLSALAALTLTRRHAPAPGARQEERVTLGSLVTVGLWLALTFGFAVYVSGFSHYGALYGVFSAIILLLIWLYLLSLAFLFGVELDLQRGRRAAAGGPTSPPPDA</sequence>
<gene>
    <name evidence="7" type="ORF">UFOPK3674_01571</name>
</gene>
<evidence type="ECO:0000256" key="5">
    <source>
        <dbReference type="ARBA" id="ARBA00023136"/>
    </source>
</evidence>
<feature type="transmembrane region" description="Helical" evidence="6">
    <location>
        <begin position="106"/>
        <end position="129"/>
    </location>
</feature>
<dbReference type="AlphaFoldDB" id="A0A6J7J1T3"/>
<feature type="transmembrane region" description="Helical" evidence="6">
    <location>
        <begin position="233"/>
        <end position="252"/>
    </location>
</feature>
<feature type="transmembrane region" description="Helical" evidence="6">
    <location>
        <begin position="193"/>
        <end position="212"/>
    </location>
</feature>
<dbReference type="EMBL" id="CAFBMX010000007">
    <property type="protein sequence ID" value="CAB4937303.1"/>
    <property type="molecule type" value="Genomic_DNA"/>
</dbReference>
<keyword evidence="4 6" id="KW-1133">Transmembrane helix</keyword>
<evidence type="ECO:0000256" key="1">
    <source>
        <dbReference type="ARBA" id="ARBA00004651"/>
    </source>
</evidence>
<keyword evidence="3 6" id="KW-0812">Transmembrane</keyword>
<name>A0A6J7J1T3_9ZZZZ</name>
<dbReference type="PIRSF" id="PIRSF035875">
    <property type="entry name" value="RNase_BN"/>
    <property type="match status" value="1"/>
</dbReference>
<protein>
    <submittedName>
        <fullName evidence="7">Unannotated protein</fullName>
    </submittedName>
</protein>
<dbReference type="PANTHER" id="PTHR30213">
    <property type="entry name" value="INNER MEMBRANE PROTEIN YHJD"/>
    <property type="match status" value="1"/>
</dbReference>
<feature type="transmembrane region" description="Helical" evidence="6">
    <location>
        <begin position="44"/>
        <end position="66"/>
    </location>
</feature>
<dbReference type="InterPro" id="IPR017039">
    <property type="entry name" value="Virul_fac_BrkB"/>
</dbReference>
<evidence type="ECO:0000313" key="7">
    <source>
        <dbReference type="EMBL" id="CAB4937303.1"/>
    </source>
</evidence>
<proteinExistence type="predicted"/>
<keyword evidence="5 6" id="KW-0472">Membrane</keyword>
<evidence type="ECO:0000256" key="3">
    <source>
        <dbReference type="ARBA" id="ARBA00022692"/>
    </source>
</evidence>
<dbReference type="Pfam" id="PF03631">
    <property type="entry name" value="Virul_fac_BrkB"/>
    <property type="match status" value="1"/>
</dbReference>
<feature type="transmembrane region" description="Helical" evidence="6">
    <location>
        <begin position="150"/>
        <end position="173"/>
    </location>
</feature>